<dbReference type="Pfam" id="PF01339">
    <property type="entry name" value="CheB_methylest"/>
    <property type="match status" value="1"/>
</dbReference>
<organism evidence="5 6">
    <name type="scientific">Pendulispora albinea</name>
    <dbReference type="NCBI Taxonomy" id="2741071"/>
    <lineage>
        <taxon>Bacteria</taxon>
        <taxon>Pseudomonadati</taxon>
        <taxon>Myxococcota</taxon>
        <taxon>Myxococcia</taxon>
        <taxon>Myxococcales</taxon>
        <taxon>Sorangiineae</taxon>
        <taxon>Pendulisporaceae</taxon>
        <taxon>Pendulispora</taxon>
    </lineage>
</organism>
<dbReference type="Gene3D" id="3.40.50.180">
    <property type="entry name" value="Methylesterase CheB, C-terminal domain"/>
    <property type="match status" value="1"/>
</dbReference>
<feature type="region of interest" description="Disordered" evidence="2">
    <location>
        <begin position="1"/>
        <end position="25"/>
    </location>
</feature>
<dbReference type="InterPro" id="IPR050903">
    <property type="entry name" value="Bact_Chemotaxis_MeTrfase"/>
</dbReference>
<keyword evidence="1" id="KW-0378">Hydrolase</keyword>
<feature type="active site" evidence="1">
    <location>
        <position position="160"/>
    </location>
</feature>
<sequence>MVDADSQSPAGSSDDDVSDVAASAKKSEDDGSDFFIVGIGASAGGIEALTELVEHISFDHLALVVVQHLAPEQESYLAPLLSRNATIDVVTVEDGMRVAANCIYVIPPGANLALLQGVLHLMPHSTAPGPAVAIDFFFRSLAEDQGARAVGVVLSGTGADGTLGLKAIKEAGGITMAQDPATAKYDGMPRSALASGVVDFCLGPRALANELMSIGSHPYITERRPPRPKAEVENIAKLVLLIRSVTGNDLTYYKPSTIERRIERRLALHKIERLADYIKFAQSNHDEVRALYKDILISVTSFFRDPAVFDVLKSQVFPRITENNKRTSPPLRIWIPACSTGEEPYSIAIALLEYLDDRAHDYRIQIFATDVDETSVNVARRGIYPQNITLDVSPERLRRFFVKKDADYQICRRVRDMIVFSSHNITKDAPFSRLDLVSCRNLLIYLQPVMQKKVLRILHYSLNPNAYLLLGTSESVGDSPDLFSLVDRKNKVYAAKHVPTQTSLDVGFGTILREPPLSNQPTSGARPILNIAALADRKVLDTYGPPGVVINENLEILHFRGRTGSFFEPAPGAASLNILRLARPELQPDIRRTIHQAIKENARVSTPSKITEDGKIRSLMVEAIPIVEPETKSKCIIVSFCDVIEREVRAVEAEAAAAPVATHAQEARLQDVERELTVTREYLQSIVEELESANEELKSSNEELQSSNEELQSTNEELETSKEELQSANEELTTVNDELQTRMLEQQLTNDDLHNVLNSVDSILVITGLDMRIRRFTYAAEKHFNLLPGDVGRSVSHLNPFLGGLKLDAVGAEVIETLVPFNREVQASDQRWYIVRVTPYKTLEHSITGVVISLNDIDVRHRALQLGQDVAEYAGTFLDVIGHALLIIDGKTKVVWANRNFYPIFRLEPDRVIGKSFAELPVGPWSTKRLQEFLEGALVTGGAFRDVHISYPFGDELKSVRVSGSRMPPMNGDTGLILLSFEDGP</sequence>
<dbReference type="SMART" id="SM00091">
    <property type="entry name" value="PAS"/>
    <property type="match status" value="2"/>
</dbReference>
<reference evidence="5 6" key="1">
    <citation type="submission" date="2021-12" db="EMBL/GenBank/DDBJ databases">
        <title>Discovery of the Pendulisporaceae a myxobacterial family with distinct sporulation behavior and unique specialized metabolism.</title>
        <authorList>
            <person name="Garcia R."/>
            <person name="Popoff A."/>
            <person name="Bader C.D."/>
            <person name="Loehr J."/>
            <person name="Walesch S."/>
            <person name="Walt C."/>
            <person name="Boldt J."/>
            <person name="Bunk B."/>
            <person name="Haeckl F.J.F.P.J."/>
            <person name="Gunesch A.P."/>
            <person name="Birkelbach J."/>
            <person name="Nuebel U."/>
            <person name="Pietschmann T."/>
            <person name="Bach T."/>
            <person name="Mueller R."/>
        </authorList>
    </citation>
    <scope>NUCLEOTIDE SEQUENCE [LARGE SCALE GENOMIC DNA]</scope>
    <source>
        <strain evidence="5 6">MSr11954</strain>
    </source>
</reference>
<dbReference type="PANTHER" id="PTHR24422">
    <property type="entry name" value="CHEMOTAXIS PROTEIN METHYLTRANSFERASE"/>
    <property type="match status" value="1"/>
</dbReference>
<dbReference type="InterPro" id="IPR000780">
    <property type="entry name" value="CheR_MeTrfase"/>
</dbReference>
<evidence type="ECO:0000256" key="2">
    <source>
        <dbReference type="SAM" id="MobiDB-lite"/>
    </source>
</evidence>
<dbReference type="SMART" id="SM00138">
    <property type="entry name" value="MeTrc"/>
    <property type="match status" value="1"/>
</dbReference>
<dbReference type="PROSITE" id="PS50123">
    <property type="entry name" value="CHER"/>
    <property type="match status" value="1"/>
</dbReference>
<dbReference type="Pfam" id="PF08448">
    <property type="entry name" value="PAS_4"/>
    <property type="match status" value="1"/>
</dbReference>
<dbReference type="InterPro" id="IPR035965">
    <property type="entry name" value="PAS-like_dom_sf"/>
</dbReference>
<dbReference type="InterPro" id="IPR013656">
    <property type="entry name" value="PAS_4"/>
</dbReference>
<evidence type="ECO:0000259" key="3">
    <source>
        <dbReference type="PROSITE" id="PS50122"/>
    </source>
</evidence>
<proteinExistence type="predicted"/>
<dbReference type="EMBL" id="CP089984">
    <property type="protein sequence ID" value="WXB13486.1"/>
    <property type="molecule type" value="Genomic_DNA"/>
</dbReference>
<dbReference type="InterPro" id="IPR029063">
    <property type="entry name" value="SAM-dependent_MTases_sf"/>
</dbReference>
<dbReference type="SUPFAM" id="SSF53335">
    <property type="entry name" value="S-adenosyl-L-methionine-dependent methyltransferases"/>
    <property type="match status" value="1"/>
</dbReference>
<dbReference type="RefSeq" id="WP_394823096.1">
    <property type="nucleotide sequence ID" value="NZ_CP089984.1"/>
</dbReference>
<keyword evidence="6" id="KW-1185">Reference proteome</keyword>
<dbReference type="InterPro" id="IPR000014">
    <property type="entry name" value="PAS"/>
</dbReference>
<evidence type="ECO:0000313" key="6">
    <source>
        <dbReference type="Proteomes" id="UP001370348"/>
    </source>
</evidence>
<dbReference type="Gene3D" id="3.40.50.150">
    <property type="entry name" value="Vaccinia Virus protein VP39"/>
    <property type="match status" value="1"/>
</dbReference>
<dbReference type="InterPro" id="IPR022641">
    <property type="entry name" value="CheR_N"/>
</dbReference>
<dbReference type="CDD" id="cd16434">
    <property type="entry name" value="CheB-CheR_fusion"/>
    <property type="match status" value="1"/>
</dbReference>
<protein>
    <submittedName>
        <fullName evidence="5">PAS domain-containing protein</fullName>
    </submittedName>
</protein>
<gene>
    <name evidence="5" type="ORF">LZC94_37285</name>
</gene>
<dbReference type="InterPro" id="IPR022642">
    <property type="entry name" value="CheR_C"/>
</dbReference>
<feature type="region of interest" description="Disordered" evidence="2">
    <location>
        <begin position="695"/>
        <end position="730"/>
    </location>
</feature>
<feature type="compositionally biased region" description="Low complexity" evidence="2">
    <location>
        <begin position="702"/>
        <end position="713"/>
    </location>
</feature>
<dbReference type="InterPro" id="IPR000673">
    <property type="entry name" value="Sig_transdc_resp-reg_Me-estase"/>
</dbReference>
<feature type="active site" evidence="1">
    <location>
        <position position="42"/>
    </location>
</feature>
<keyword evidence="1" id="KW-0145">Chemotaxis</keyword>
<evidence type="ECO:0000259" key="4">
    <source>
        <dbReference type="PROSITE" id="PS50123"/>
    </source>
</evidence>
<dbReference type="PANTHER" id="PTHR24422:SF27">
    <property type="entry name" value="PROTEIN-GLUTAMATE O-METHYLTRANSFERASE"/>
    <property type="match status" value="1"/>
</dbReference>
<dbReference type="InterPro" id="IPR035909">
    <property type="entry name" value="CheB_C"/>
</dbReference>
<dbReference type="Pfam" id="PF01739">
    <property type="entry name" value="CheR"/>
    <property type="match status" value="1"/>
</dbReference>
<name>A0ABZ2LUL4_9BACT</name>
<feature type="active site" evidence="1">
    <location>
        <position position="68"/>
    </location>
</feature>
<dbReference type="SUPFAM" id="SSF52738">
    <property type="entry name" value="Methylesterase CheB, C-terminal domain"/>
    <property type="match status" value="1"/>
</dbReference>
<dbReference type="PROSITE" id="PS50122">
    <property type="entry name" value="CHEB"/>
    <property type="match status" value="1"/>
</dbReference>
<feature type="domain" description="CheB-type methylesterase" evidence="3">
    <location>
        <begin position="30"/>
        <end position="198"/>
    </location>
</feature>
<evidence type="ECO:0000256" key="1">
    <source>
        <dbReference type="PROSITE-ProRule" id="PRU00050"/>
    </source>
</evidence>
<feature type="domain" description="CheR-type methyltransferase" evidence="4">
    <location>
        <begin position="233"/>
        <end position="496"/>
    </location>
</feature>
<dbReference type="Pfam" id="PF03705">
    <property type="entry name" value="CheR_N"/>
    <property type="match status" value="1"/>
</dbReference>
<dbReference type="Proteomes" id="UP001370348">
    <property type="component" value="Chromosome"/>
</dbReference>
<dbReference type="SUPFAM" id="SSF55785">
    <property type="entry name" value="PYP-like sensor domain (PAS domain)"/>
    <property type="match status" value="1"/>
</dbReference>
<dbReference type="Pfam" id="PF13596">
    <property type="entry name" value="PAS_10"/>
    <property type="match status" value="1"/>
</dbReference>
<accession>A0ABZ2LUL4</accession>
<dbReference type="Gene3D" id="3.30.450.20">
    <property type="entry name" value="PAS domain"/>
    <property type="match status" value="1"/>
</dbReference>
<dbReference type="SUPFAM" id="SSF47757">
    <property type="entry name" value="Chemotaxis receptor methyltransferase CheR, N-terminal domain"/>
    <property type="match status" value="1"/>
</dbReference>
<evidence type="ECO:0000313" key="5">
    <source>
        <dbReference type="EMBL" id="WXB13486.1"/>
    </source>
</evidence>
<dbReference type="PRINTS" id="PR00996">
    <property type="entry name" value="CHERMTFRASE"/>
</dbReference>